<organism evidence="2 3">
    <name type="scientific">Gossypium barbadense</name>
    <name type="common">Sea Island cotton</name>
    <name type="synonym">Hibiscus barbadensis</name>
    <dbReference type="NCBI Taxonomy" id="3634"/>
    <lineage>
        <taxon>Eukaryota</taxon>
        <taxon>Viridiplantae</taxon>
        <taxon>Streptophyta</taxon>
        <taxon>Embryophyta</taxon>
        <taxon>Tracheophyta</taxon>
        <taxon>Spermatophyta</taxon>
        <taxon>Magnoliopsida</taxon>
        <taxon>eudicotyledons</taxon>
        <taxon>Gunneridae</taxon>
        <taxon>Pentapetalae</taxon>
        <taxon>rosids</taxon>
        <taxon>malvids</taxon>
        <taxon>Malvales</taxon>
        <taxon>Malvaceae</taxon>
        <taxon>Malvoideae</taxon>
        <taxon>Gossypium</taxon>
    </lineage>
</organism>
<sequence length="119" mass="13387">MDMEIKRAEQSPKVAEGARGRAKNSKEKCGRQLGDSTCDREAAVETQMVDVIELWVNDSLSLCNKWAAIPCLLHQQNYQIGDGVWQRRLPSETRHITPAPPIPIPSVKHSFVPETAFYI</sequence>
<proteinExistence type="predicted"/>
<reference evidence="2 3" key="1">
    <citation type="submission" date="2015-01" db="EMBL/GenBank/DDBJ databases">
        <title>Genome of allotetraploid Gossypium barbadense reveals genomic plasticity and fiber elongation in cotton evolution.</title>
        <authorList>
            <person name="Chen X."/>
            <person name="Liu X."/>
            <person name="Zhao B."/>
            <person name="Zheng H."/>
            <person name="Hu Y."/>
            <person name="Lu G."/>
            <person name="Yang C."/>
            <person name="Chen J."/>
            <person name="Shan C."/>
            <person name="Zhang L."/>
            <person name="Zhou Y."/>
            <person name="Wang L."/>
            <person name="Guo W."/>
            <person name="Bai Y."/>
            <person name="Ruan J."/>
            <person name="Shangguan X."/>
            <person name="Mao Y."/>
            <person name="Jiang J."/>
            <person name="Zhu Y."/>
            <person name="Lei J."/>
            <person name="Kang H."/>
            <person name="Chen S."/>
            <person name="He X."/>
            <person name="Wang R."/>
            <person name="Wang Y."/>
            <person name="Chen J."/>
            <person name="Wang L."/>
            <person name="Yu S."/>
            <person name="Wang B."/>
            <person name="Wei J."/>
            <person name="Song S."/>
            <person name="Lu X."/>
            <person name="Gao Z."/>
            <person name="Gu W."/>
            <person name="Deng X."/>
            <person name="Ma D."/>
            <person name="Wang S."/>
            <person name="Liang W."/>
            <person name="Fang L."/>
            <person name="Cai C."/>
            <person name="Zhu X."/>
            <person name="Zhou B."/>
            <person name="Zhang Y."/>
            <person name="Chen Z."/>
            <person name="Xu S."/>
            <person name="Zhu R."/>
            <person name="Wang S."/>
            <person name="Zhang T."/>
            <person name="Zhao G."/>
        </authorList>
    </citation>
    <scope>NUCLEOTIDE SEQUENCE [LARGE SCALE GENOMIC DNA]</scope>
    <source>
        <strain evidence="3">cv. Xinhai21</strain>
        <tissue evidence="2">Leaf</tissue>
    </source>
</reference>
<evidence type="ECO:0000313" key="3">
    <source>
        <dbReference type="Proteomes" id="UP000239757"/>
    </source>
</evidence>
<dbReference type="EMBL" id="KZ668996">
    <property type="protein sequence ID" value="PPR86410.1"/>
    <property type="molecule type" value="Genomic_DNA"/>
</dbReference>
<gene>
    <name evidence="2" type="ORF">GOBAR_AA34278</name>
</gene>
<feature type="compositionally biased region" description="Basic and acidic residues" evidence="1">
    <location>
        <begin position="1"/>
        <end position="30"/>
    </location>
</feature>
<name>A0A2P5W5M5_GOSBA</name>
<accession>A0A2P5W5M5</accession>
<evidence type="ECO:0000256" key="1">
    <source>
        <dbReference type="SAM" id="MobiDB-lite"/>
    </source>
</evidence>
<feature type="region of interest" description="Disordered" evidence="1">
    <location>
        <begin position="1"/>
        <end position="37"/>
    </location>
</feature>
<evidence type="ECO:0000313" key="2">
    <source>
        <dbReference type="EMBL" id="PPR86410.1"/>
    </source>
</evidence>
<dbReference type="AlphaFoldDB" id="A0A2P5W5M5"/>
<dbReference type="Proteomes" id="UP000239757">
    <property type="component" value="Unassembled WGS sequence"/>
</dbReference>
<protein>
    <submittedName>
        <fullName evidence="2">Uncharacterized protein</fullName>
    </submittedName>
</protein>